<dbReference type="AlphaFoldDB" id="G0N1M0"/>
<organism evidence="3">
    <name type="scientific">Caenorhabditis brenneri</name>
    <name type="common">Nematode worm</name>
    <dbReference type="NCBI Taxonomy" id="135651"/>
    <lineage>
        <taxon>Eukaryota</taxon>
        <taxon>Metazoa</taxon>
        <taxon>Ecdysozoa</taxon>
        <taxon>Nematoda</taxon>
        <taxon>Chromadorea</taxon>
        <taxon>Rhabditida</taxon>
        <taxon>Rhabditina</taxon>
        <taxon>Rhabditomorpha</taxon>
        <taxon>Rhabditoidea</taxon>
        <taxon>Rhabditidae</taxon>
        <taxon>Peloderinae</taxon>
        <taxon>Caenorhabditis</taxon>
    </lineage>
</organism>
<evidence type="ECO:0000313" key="2">
    <source>
        <dbReference type="EMBL" id="EGT50107.1"/>
    </source>
</evidence>
<feature type="region of interest" description="Disordered" evidence="1">
    <location>
        <begin position="111"/>
        <end position="151"/>
    </location>
</feature>
<sequence>MFTDKQLAICRLRKIFRIGFGQHFSVSSRTDKLYVLEFFSKQYLLTVKLHIQKQPKSMLNNCVAAPAPLEPRPLEVFTFRLSSTIVMNTCCIYCICITRILPGRRRHPCSTSELSHGMAAKRSKTQAARLDASDEKELQSSLSTPSPSSED</sequence>
<feature type="compositionally biased region" description="Low complexity" evidence="1">
    <location>
        <begin position="140"/>
        <end position="151"/>
    </location>
</feature>
<dbReference type="HOGENOM" id="CLU_1733087_0_0_1"/>
<dbReference type="Proteomes" id="UP000008068">
    <property type="component" value="Unassembled WGS sequence"/>
</dbReference>
<reference evidence="3" key="1">
    <citation type="submission" date="2011-07" db="EMBL/GenBank/DDBJ databases">
        <authorList>
            <consortium name="Caenorhabditis brenneri Sequencing and Analysis Consortium"/>
            <person name="Wilson R.K."/>
        </authorList>
    </citation>
    <scope>NUCLEOTIDE SEQUENCE [LARGE SCALE GENOMIC DNA]</scope>
    <source>
        <strain evidence="3">PB2801</strain>
    </source>
</reference>
<evidence type="ECO:0000256" key="1">
    <source>
        <dbReference type="SAM" id="MobiDB-lite"/>
    </source>
</evidence>
<accession>G0N1M0</accession>
<keyword evidence="3" id="KW-1185">Reference proteome</keyword>
<proteinExistence type="predicted"/>
<evidence type="ECO:0000313" key="3">
    <source>
        <dbReference type="Proteomes" id="UP000008068"/>
    </source>
</evidence>
<gene>
    <name evidence="2" type="ORF">CAEBREN_04268</name>
</gene>
<dbReference type="EMBL" id="GL379827">
    <property type="protein sequence ID" value="EGT50107.1"/>
    <property type="molecule type" value="Genomic_DNA"/>
</dbReference>
<dbReference type="InParanoid" id="G0N1M0"/>
<name>G0N1M0_CAEBE</name>
<protein>
    <submittedName>
        <fullName evidence="2">Uncharacterized protein</fullName>
    </submittedName>
</protein>